<sequence length="124" mass="13892">KAGKKEKPAQRSLLAEAHGEDSDPQWDGEAGTEGSDGGKPMGRREAWRQLGMEKGNSPTWMPEDGDLQIEKPEAGDPKEFQEMEERDPQELVIKIPPEPLGRCSKGMDRTTSSRTKRNFTTPWQ</sequence>
<dbReference type="Proteomes" id="UP000694413">
    <property type="component" value="Unassembled WGS sequence"/>
</dbReference>
<evidence type="ECO:0000313" key="2">
    <source>
        <dbReference type="Ensembl" id="ENSZALP00000017730.1"/>
    </source>
</evidence>
<accession>A0A8D2QI91</accession>
<reference evidence="2" key="2">
    <citation type="submission" date="2025-09" db="UniProtKB">
        <authorList>
            <consortium name="Ensembl"/>
        </authorList>
    </citation>
    <scope>IDENTIFICATION</scope>
</reference>
<keyword evidence="3" id="KW-1185">Reference proteome</keyword>
<reference evidence="2" key="1">
    <citation type="submission" date="2025-08" db="UniProtKB">
        <authorList>
            <consortium name="Ensembl"/>
        </authorList>
    </citation>
    <scope>IDENTIFICATION</scope>
</reference>
<dbReference type="AlphaFoldDB" id="A0A8D2QI91"/>
<feature type="compositionally biased region" description="Basic and acidic residues" evidence="1">
    <location>
        <begin position="68"/>
        <end position="89"/>
    </location>
</feature>
<evidence type="ECO:0000256" key="1">
    <source>
        <dbReference type="SAM" id="MobiDB-lite"/>
    </source>
</evidence>
<evidence type="ECO:0000313" key="3">
    <source>
        <dbReference type="Proteomes" id="UP000694413"/>
    </source>
</evidence>
<feature type="region of interest" description="Disordered" evidence="1">
    <location>
        <begin position="1"/>
        <end position="124"/>
    </location>
</feature>
<organism evidence="2 3">
    <name type="scientific">Zonotrichia albicollis</name>
    <name type="common">White-throated sparrow</name>
    <name type="synonym">Fringilla albicollis</name>
    <dbReference type="NCBI Taxonomy" id="44394"/>
    <lineage>
        <taxon>Eukaryota</taxon>
        <taxon>Metazoa</taxon>
        <taxon>Chordata</taxon>
        <taxon>Craniata</taxon>
        <taxon>Vertebrata</taxon>
        <taxon>Euteleostomi</taxon>
        <taxon>Archelosauria</taxon>
        <taxon>Archosauria</taxon>
        <taxon>Dinosauria</taxon>
        <taxon>Saurischia</taxon>
        <taxon>Theropoda</taxon>
        <taxon>Coelurosauria</taxon>
        <taxon>Aves</taxon>
        <taxon>Neognathae</taxon>
        <taxon>Neoaves</taxon>
        <taxon>Telluraves</taxon>
        <taxon>Australaves</taxon>
        <taxon>Passeriformes</taxon>
        <taxon>Passerellidae</taxon>
        <taxon>Zonotrichia</taxon>
    </lineage>
</organism>
<protein>
    <submittedName>
        <fullName evidence="2">Uncharacterized protein</fullName>
    </submittedName>
</protein>
<feature type="compositionally biased region" description="Polar residues" evidence="1">
    <location>
        <begin position="109"/>
        <end position="124"/>
    </location>
</feature>
<dbReference type="Ensembl" id="ENSZALT00000023572.1">
    <property type="protein sequence ID" value="ENSZALP00000017730.1"/>
    <property type="gene ID" value="ENSZALG00000014299.1"/>
</dbReference>
<proteinExistence type="predicted"/>
<name>A0A8D2QI91_ZONAL</name>